<dbReference type="EMBL" id="CP073347">
    <property type="protein sequence ID" value="UTW12186.1"/>
    <property type="molecule type" value="Genomic_DNA"/>
</dbReference>
<protein>
    <recommendedName>
        <fullName evidence="5">General secretion pathway protein N</fullName>
    </recommendedName>
</protein>
<gene>
    <name evidence="3" type="ORF">KDW95_00385</name>
</gene>
<evidence type="ECO:0000256" key="2">
    <source>
        <dbReference type="SAM" id="SignalP"/>
    </source>
</evidence>
<reference evidence="3" key="1">
    <citation type="submission" date="2021-04" db="EMBL/GenBank/DDBJ databases">
        <title>Oceanospirillales bacteria with DddD are important DMSP degraders in coastal seawater.</title>
        <authorList>
            <person name="Liu J."/>
        </authorList>
    </citation>
    <scope>NUCLEOTIDE SEQUENCE</scope>
    <source>
        <strain evidence="3">D13-1</strain>
    </source>
</reference>
<feature type="signal peptide" evidence="2">
    <location>
        <begin position="1"/>
        <end position="26"/>
    </location>
</feature>
<keyword evidence="2" id="KW-0732">Signal</keyword>
<dbReference type="Proteomes" id="UP001058461">
    <property type="component" value="Chromosome"/>
</dbReference>
<proteinExistence type="predicted"/>
<sequence length="231" mass="24783">MIRRWNALKGAARVLLLLLAPLPLQAADDPDAGLPVAESASESPGAELAPAAVQAESSQDEVDQAGEAQPAPGGNAALALPPFPPRSQFDDMLERPLFHSSRRPQAGEPSGSSAQELRDSWKLTGIILVGEQLRALFQERNGERRLTLNAGMPLDASWVLDEINLETVVMGSGDEQVTLELLEPRDTTPVAVPEPAIEGENGEAAPLDERTQEASRQLEQDTESVKETLNE</sequence>
<keyword evidence="4" id="KW-1185">Reference proteome</keyword>
<feature type="region of interest" description="Disordered" evidence="1">
    <location>
        <begin position="186"/>
        <end position="231"/>
    </location>
</feature>
<feature type="chain" id="PRO_5046604278" description="General secretion pathway protein N" evidence="2">
    <location>
        <begin position="27"/>
        <end position="231"/>
    </location>
</feature>
<accession>A0ABY5HMQ3</accession>
<feature type="compositionally biased region" description="Low complexity" evidence="1">
    <location>
        <begin position="68"/>
        <end position="80"/>
    </location>
</feature>
<feature type="region of interest" description="Disordered" evidence="1">
    <location>
        <begin position="32"/>
        <end position="85"/>
    </location>
</feature>
<organism evidence="3 4">
    <name type="scientific">Marinobacterium rhizophilum</name>
    <dbReference type="NCBI Taxonomy" id="420402"/>
    <lineage>
        <taxon>Bacteria</taxon>
        <taxon>Pseudomonadati</taxon>
        <taxon>Pseudomonadota</taxon>
        <taxon>Gammaproteobacteria</taxon>
        <taxon>Oceanospirillales</taxon>
        <taxon>Oceanospirillaceae</taxon>
        <taxon>Marinobacterium</taxon>
    </lineage>
</organism>
<dbReference type="RefSeq" id="WP_255854246.1">
    <property type="nucleotide sequence ID" value="NZ_CP073347.1"/>
</dbReference>
<evidence type="ECO:0000313" key="4">
    <source>
        <dbReference type="Proteomes" id="UP001058461"/>
    </source>
</evidence>
<feature type="compositionally biased region" description="Basic and acidic residues" evidence="1">
    <location>
        <begin position="207"/>
        <end position="231"/>
    </location>
</feature>
<evidence type="ECO:0000313" key="3">
    <source>
        <dbReference type="EMBL" id="UTW12186.1"/>
    </source>
</evidence>
<evidence type="ECO:0008006" key="5">
    <source>
        <dbReference type="Google" id="ProtNLM"/>
    </source>
</evidence>
<name>A0ABY5HMQ3_9GAMM</name>
<evidence type="ECO:0000256" key="1">
    <source>
        <dbReference type="SAM" id="MobiDB-lite"/>
    </source>
</evidence>